<accession>A0A6L2NVZ8</accession>
<keyword evidence="1" id="KW-0067">ATP-binding</keyword>
<organism evidence="1">
    <name type="scientific">Tanacetum cinerariifolium</name>
    <name type="common">Dalmatian daisy</name>
    <name type="synonym">Chrysanthemum cinerariifolium</name>
    <dbReference type="NCBI Taxonomy" id="118510"/>
    <lineage>
        <taxon>Eukaryota</taxon>
        <taxon>Viridiplantae</taxon>
        <taxon>Streptophyta</taxon>
        <taxon>Embryophyta</taxon>
        <taxon>Tracheophyta</taxon>
        <taxon>Spermatophyta</taxon>
        <taxon>Magnoliopsida</taxon>
        <taxon>eudicotyledons</taxon>
        <taxon>Gunneridae</taxon>
        <taxon>Pentapetalae</taxon>
        <taxon>asterids</taxon>
        <taxon>campanulids</taxon>
        <taxon>Asterales</taxon>
        <taxon>Asteraceae</taxon>
        <taxon>Asteroideae</taxon>
        <taxon>Anthemideae</taxon>
        <taxon>Anthemidinae</taxon>
        <taxon>Tanacetum</taxon>
    </lineage>
</organism>
<dbReference type="GO" id="GO:0004386">
    <property type="term" value="F:helicase activity"/>
    <property type="evidence" value="ECO:0007669"/>
    <property type="project" value="UniProtKB-KW"/>
</dbReference>
<evidence type="ECO:0000313" key="1">
    <source>
        <dbReference type="EMBL" id="GEU90276.1"/>
    </source>
</evidence>
<keyword evidence="1" id="KW-0378">Hydrolase</keyword>
<dbReference type="EMBL" id="BKCJ010010150">
    <property type="protein sequence ID" value="GEU90276.1"/>
    <property type="molecule type" value="Genomic_DNA"/>
</dbReference>
<name>A0A6L2NVZ8_TANCI</name>
<reference evidence="1" key="1">
    <citation type="journal article" date="2019" name="Sci. Rep.">
        <title>Draft genome of Tanacetum cinerariifolium, the natural source of mosquito coil.</title>
        <authorList>
            <person name="Yamashiro T."/>
            <person name="Shiraishi A."/>
            <person name="Satake H."/>
            <person name="Nakayama K."/>
        </authorList>
    </citation>
    <scope>NUCLEOTIDE SEQUENCE</scope>
</reference>
<comment type="caution">
    <text evidence="1">The sequence shown here is derived from an EMBL/GenBank/DDBJ whole genome shotgun (WGS) entry which is preliminary data.</text>
</comment>
<gene>
    <name evidence="1" type="ORF">Tci_062254</name>
</gene>
<dbReference type="AlphaFoldDB" id="A0A6L2NVZ8"/>
<protein>
    <submittedName>
        <fullName evidence="1">DExH-box ATP-dependent RNA helicase DExH17 isoform X1</fullName>
    </submittedName>
</protein>
<sequence length="183" mass="20971">MLTACDPLVEINIDGCKIITERIVFDHIREKAKSLPFLAPKPTIEYLEYEETLNLIRKHTYERQLALNENIESLKLIDDFNPCEESIELDGPTLSIIINGDTIFEHIRKKSKSFPLVDKIKSLSTKSYNINSDFDFDFDQFADAKSNIVQKENVLIIDSNAVKPQLKAATQEKQHKSPSFANR</sequence>
<keyword evidence="1" id="KW-0547">Nucleotide-binding</keyword>
<keyword evidence="1" id="KW-0347">Helicase</keyword>
<proteinExistence type="predicted"/>